<feature type="domain" description="EAL" evidence="3">
    <location>
        <begin position="495"/>
        <end position="749"/>
    </location>
</feature>
<dbReference type="InterPro" id="IPR052155">
    <property type="entry name" value="Biofilm_reg_signaling"/>
</dbReference>
<accession>A0A9X2C2U5</accession>
<feature type="transmembrane region" description="Helical" evidence="2">
    <location>
        <begin position="212"/>
        <end position="230"/>
    </location>
</feature>
<evidence type="ECO:0000256" key="2">
    <source>
        <dbReference type="SAM" id="Phobius"/>
    </source>
</evidence>
<dbReference type="Gene3D" id="3.20.20.450">
    <property type="entry name" value="EAL domain"/>
    <property type="match status" value="1"/>
</dbReference>
<keyword evidence="2" id="KW-0472">Membrane</keyword>
<comment type="caution">
    <text evidence="5">The sequence shown here is derived from an EMBL/GenBank/DDBJ whole genome shotgun (WGS) entry which is preliminary data.</text>
</comment>
<dbReference type="InterPro" id="IPR029787">
    <property type="entry name" value="Nucleotide_cyclase"/>
</dbReference>
<dbReference type="CDD" id="cd01949">
    <property type="entry name" value="GGDEF"/>
    <property type="match status" value="1"/>
</dbReference>
<dbReference type="GO" id="GO:0071111">
    <property type="term" value="F:cyclic-guanylate-specific phosphodiesterase activity"/>
    <property type="evidence" value="ECO:0007669"/>
    <property type="project" value="UniProtKB-EC"/>
</dbReference>
<dbReference type="SUPFAM" id="SSF55073">
    <property type="entry name" value="Nucleotide cyclase"/>
    <property type="match status" value="1"/>
</dbReference>
<dbReference type="SMART" id="SM00267">
    <property type="entry name" value="GGDEF"/>
    <property type="match status" value="1"/>
</dbReference>
<dbReference type="CDD" id="cd01948">
    <property type="entry name" value="EAL"/>
    <property type="match status" value="1"/>
</dbReference>
<dbReference type="Pfam" id="PF00563">
    <property type="entry name" value="EAL"/>
    <property type="match status" value="1"/>
</dbReference>
<dbReference type="PANTHER" id="PTHR44757:SF10">
    <property type="entry name" value="MEMBRANE PROTEIN"/>
    <property type="match status" value="1"/>
</dbReference>
<gene>
    <name evidence="5" type="ORF">LPC04_12180</name>
</gene>
<dbReference type="NCBIfam" id="TIGR00254">
    <property type="entry name" value="GGDEF"/>
    <property type="match status" value="1"/>
</dbReference>
<organism evidence="5 6">
    <name type="scientific">Scleromatobacter humisilvae</name>
    <dbReference type="NCBI Taxonomy" id="2897159"/>
    <lineage>
        <taxon>Bacteria</taxon>
        <taxon>Pseudomonadati</taxon>
        <taxon>Pseudomonadota</taxon>
        <taxon>Betaproteobacteria</taxon>
        <taxon>Burkholderiales</taxon>
        <taxon>Sphaerotilaceae</taxon>
        <taxon>Scleromatobacter</taxon>
    </lineage>
</organism>
<dbReference type="InterPro" id="IPR035919">
    <property type="entry name" value="EAL_sf"/>
</dbReference>
<dbReference type="Pfam" id="PF00990">
    <property type="entry name" value="GGDEF"/>
    <property type="match status" value="1"/>
</dbReference>
<dbReference type="EMBL" id="JAJLJH010000002">
    <property type="protein sequence ID" value="MCK9686465.1"/>
    <property type="molecule type" value="Genomic_DNA"/>
</dbReference>
<dbReference type="PANTHER" id="PTHR44757">
    <property type="entry name" value="DIGUANYLATE CYCLASE DGCP"/>
    <property type="match status" value="1"/>
</dbReference>
<dbReference type="InterPro" id="IPR001633">
    <property type="entry name" value="EAL_dom"/>
</dbReference>
<sequence length="771" mass="83519">MLLVLAAWTMAASRPTSDSAWILDSLHWTGAFVAAAWVAWRAARAADGQLRRVRSRFALGMACLAAGQLSWDLLSWAGWNPFPGIPNLLYLLLSPCFALGFAATVGDRMPGSQWKSAALDIAGFGLAVLAFTLALFLPHAVRRSALEFVVLTAYPVLLLSAAAAGIVVQLHLRLRPTAATFAVLAGLAGYGALWTAWSLAFLDATLRPGTGMTLMFSLLALLLGWGVANWRPVPSLSPRYDRLCEALLRQIPLAMVAVTSAAAGFIALGDRLPMQARPPLRVLFVLALLCAVVRQTQQLRDRDRLLAAERAVAEGRAQLHHLAHHDPLTGLPNRTLLRDRVTQALATAARRGEKVALMFIDLDRFKEVNDTLGHATGDALLCHVAAQFTLMLREEDTVCRQGGDEFAIVLTDVDSAAAVARAVERVMALSNRRATIAGHELPLSMSVGIAMFPKDGEDFDGLMQCADTAMYRAKAAGRNAFRFYDPQMNVEASERSRLRWLLAHAIERGELHLHFQPYFHLRSGELAGAEVLLRWTSAELGPVGPNQFIPVAEDGGQIVEIGAWVLREACAQVATWQRQGLALPAVAVNLSILQFRHGDLVQQVADALRDSGLPARQLELEITESVLMHETDKVFATADNLKALGVRLAIDDFGTGYSSLAYLKRLNVDKLKIDQSFVRDALASPSTTAIVRAIVDMARAMELEVVAEGIETAAERDFLAATHCAMGQGYLFARPMPADQFEAFLAVRAAGPALAPEQAAADRSGVFPLAS</sequence>
<dbReference type="InterPro" id="IPR043128">
    <property type="entry name" value="Rev_trsase/Diguanyl_cyclase"/>
</dbReference>
<feature type="transmembrane region" description="Helical" evidence="2">
    <location>
        <begin position="25"/>
        <end position="43"/>
    </location>
</feature>
<dbReference type="AlphaFoldDB" id="A0A9X2C2U5"/>
<feature type="transmembrane region" description="Helical" evidence="2">
    <location>
        <begin position="55"/>
        <end position="76"/>
    </location>
</feature>
<feature type="transmembrane region" description="Helical" evidence="2">
    <location>
        <begin position="88"/>
        <end position="105"/>
    </location>
</feature>
<feature type="transmembrane region" description="Helical" evidence="2">
    <location>
        <begin position="180"/>
        <end position="200"/>
    </location>
</feature>
<name>A0A9X2C2U5_9BURK</name>
<proteinExistence type="predicted"/>
<feature type="transmembrane region" description="Helical" evidence="2">
    <location>
        <begin position="117"/>
        <end position="136"/>
    </location>
</feature>
<protein>
    <submittedName>
        <fullName evidence="5">EAL domain-containing protein</fullName>
    </submittedName>
</protein>
<evidence type="ECO:0000256" key="1">
    <source>
        <dbReference type="ARBA" id="ARBA00051114"/>
    </source>
</evidence>
<keyword evidence="2" id="KW-1133">Transmembrane helix</keyword>
<evidence type="ECO:0000259" key="4">
    <source>
        <dbReference type="PROSITE" id="PS50887"/>
    </source>
</evidence>
<feature type="transmembrane region" description="Helical" evidence="2">
    <location>
        <begin position="148"/>
        <end position="168"/>
    </location>
</feature>
<dbReference type="SUPFAM" id="SSF141868">
    <property type="entry name" value="EAL domain-like"/>
    <property type="match status" value="1"/>
</dbReference>
<dbReference type="FunFam" id="3.20.20.450:FF:000001">
    <property type="entry name" value="Cyclic di-GMP phosphodiesterase yahA"/>
    <property type="match status" value="1"/>
</dbReference>
<dbReference type="RefSeq" id="WP_275682489.1">
    <property type="nucleotide sequence ID" value="NZ_JAJLJH010000002.1"/>
</dbReference>
<reference evidence="5" key="1">
    <citation type="submission" date="2021-11" db="EMBL/GenBank/DDBJ databases">
        <title>BS-T2-15 a new species belonging to the Comamonadaceae family isolated from the soil of a French oak forest.</title>
        <authorList>
            <person name="Mieszkin S."/>
            <person name="Alain K."/>
        </authorList>
    </citation>
    <scope>NUCLEOTIDE SEQUENCE</scope>
    <source>
        <strain evidence="5">BS-T2-15</strain>
    </source>
</reference>
<feature type="domain" description="GGDEF" evidence="4">
    <location>
        <begin position="353"/>
        <end position="486"/>
    </location>
</feature>
<evidence type="ECO:0000259" key="3">
    <source>
        <dbReference type="PROSITE" id="PS50883"/>
    </source>
</evidence>
<dbReference type="Gene3D" id="3.30.70.270">
    <property type="match status" value="1"/>
</dbReference>
<dbReference type="PROSITE" id="PS50883">
    <property type="entry name" value="EAL"/>
    <property type="match status" value="1"/>
</dbReference>
<keyword evidence="6" id="KW-1185">Reference proteome</keyword>
<comment type="catalytic activity">
    <reaction evidence="1">
        <text>3',3'-c-di-GMP + H2O = 5'-phosphoguanylyl(3'-&gt;5')guanosine + H(+)</text>
        <dbReference type="Rhea" id="RHEA:24902"/>
        <dbReference type="ChEBI" id="CHEBI:15377"/>
        <dbReference type="ChEBI" id="CHEBI:15378"/>
        <dbReference type="ChEBI" id="CHEBI:58754"/>
        <dbReference type="ChEBI" id="CHEBI:58805"/>
        <dbReference type="EC" id="3.1.4.52"/>
    </reaction>
    <physiologicalReaction direction="left-to-right" evidence="1">
        <dbReference type="Rhea" id="RHEA:24903"/>
    </physiologicalReaction>
</comment>
<dbReference type="PROSITE" id="PS50887">
    <property type="entry name" value="GGDEF"/>
    <property type="match status" value="1"/>
</dbReference>
<feature type="transmembrane region" description="Helical" evidence="2">
    <location>
        <begin position="251"/>
        <end position="268"/>
    </location>
</feature>
<evidence type="ECO:0000313" key="6">
    <source>
        <dbReference type="Proteomes" id="UP001139353"/>
    </source>
</evidence>
<dbReference type="SMART" id="SM00052">
    <property type="entry name" value="EAL"/>
    <property type="match status" value="1"/>
</dbReference>
<evidence type="ECO:0000313" key="5">
    <source>
        <dbReference type="EMBL" id="MCK9686465.1"/>
    </source>
</evidence>
<dbReference type="FunFam" id="3.30.70.270:FF:000001">
    <property type="entry name" value="Diguanylate cyclase domain protein"/>
    <property type="match status" value="1"/>
</dbReference>
<dbReference type="GO" id="GO:0071732">
    <property type="term" value="P:cellular response to nitric oxide"/>
    <property type="evidence" value="ECO:0007669"/>
    <property type="project" value="UniProtKB-ARBA"/>
</dbReference>
<dbReference type="InterPro" id="IPR000160">
    <property type="entry name" value="GGDEF_dom"/>
</dbReference>
<dbReference type="Proteomes" id="UP001139353">
    <property type="component" value="Unassembled WGS sequence"/>
</dbReference>
<keyword evidence="2" id="KW-0812">Transmembrane</keyword>